<comment type="caution">
    <text evidence="10">The sequence shown here is derived from an EMBL/GenBank/DDBJ whole genome shotgun (WGS) entry which is preliminary data.</text>
</comment>
<dbReference type="PANTHER" id="PTHR35272">
    <property type="entry name" value="THIOL:DISULFIDE INTERCHANGE PROTEIN DSBC-RELATED"/>
    <property type="match status" value="1"/>
</dbReference>
<dbReference type="Gene3D" id="3.40.30.10">
    <property type="entry name" value="Glutaredoxin"/>
    <property type="match status" value="1"/>
</dbReference>
<gene>
    <name evidence="10" type="ORF">EXE30_14970</name>
</gene>
<dbReference type="Pfam" id="PF13098">
    <property type="entry name" value="Thioredoxin_2"/>
    <property type="match status" value="1"/>
</dbReference>
<dbReference type="InterPro" id="IPR036249">
    <property type="entry name" value="Thioredoxin-like_sf"/>
</dbReference>
<keyword evidence="6 7" id="KW-0676">Redox-active center</keyword>
<feature type="signal peptide" evidence="7">
    <location>
        <begin position="1"/>
        <end position="20"/>
    </location>
</feature>
<dbReference type="InterPro" id="IPR018950">
    <property type="entry name" value="DiS-bond_isomerase_DsbC/G_N"/>
</dbReference>
<dbReference type="InterPro" id="IPR033954">
    <property type="entry name" value="DiS-bond_Isoase_DsbC/G"/>
</dbReference>
<evidence type="ECO:0000259" key="8">
    <source>
        <dbReference type="Pfam" id="PF10411"/>
    </source>
</evidence>
<dbReference type="InterPro" id="IPR009094">
    <property type="entry name" value="DiS-bond_isomerase_DsbC/G_N_sf"/>
</dbReference>
<dbReference type="InterPro" id="IPR017937">
    <property type="entry name" value="Thioredoxin_CS"/>
</dbReference>
<accession>A0A4Q6X628</accession>
<name>A0A4Q6X628_9GAMM</name>
<dbReference type="EMBL" id="SGIM01000017">
    <property type="protein sequence ID" value="RZF49619.1"/>
    <property type="molecule type" value="Genomic_DNA"/>
</dbReference>
<evidence type="ECO:0000256" key="2">
    <source>
        <dbReference type="ARBA" id="ARBA00009813"/>
    </source>
</evidence>
<dbReference type="InterPro" id="IPR051470">
    <property type="entry name" value="Thiol:disulfide_interchange"/>
</dbReference>
<evidence type="ECO:0000256" key="7">
    <source>
        <dbReference type="RuleBase" id="RU364038"/>
    </source>
</evidence>
<keyword evidence="3 7" id="KW-0732">Signal</keyword>
<evidence type="ECO:0000256" key="4">
    <source>
        <dbReference type="ARBA" id="ARBA00022764"/>
    </source>
</evidence>
<evidence type="ECO:0000256" key="1">
    <source>
        <dbReference type="ARBA" id="ARBA00004418"/>
    </source>
</evidence>
<feature type="chain" id="PRO_5021043417" description="Thiol:disulfide interchange protein" evidence="7">
    <location>
        <begin position="21"/>
        <end position="232"/>
    </location>
</feature>
<dbReference type="InterPro" id="IPR012336">
    <property type="entry name" value="Thioredoxin-like_fold"/>
</dbReference>
<dbReference type="PROSITE" id="PS00194">
    <property type="entry name" value="THIOREDOXIN_1"/>
    <property type="match status" value="1"/>
</dbReference>
<dbReference type="SUPFAM" id="SSF52833">
    <property type="entry name" value="Thioredoxin-like"/>
    <property type="match status" value="1"/>
</dbReference>
<dbReference type="CDD" id="cd03020">
    <property type="entry name" value="DsbA_DsbC_DsbG"/>
    <property type="match status" value="1"/>
</dbReference>
<dbReference type="Gene3D" id="3.10.450.70">
    <property type="entry name" value="Disulphide bond isomerase, DsbC/G, N-terminal"/>
    <property type="match status" value="1"/>
</dbReference>
<comment type="similarity">
    <text evidence="2 7">Belongs to the thioredoxin family. DsbC subfamily.</text>
</comment>
<feature type="domain" description="Thioredoxin-like fold" evidence="9">
    <location>
        <begin position="107"/>
        <end position="223"/>
    </location>
</feature>
<dbReference type="AlphaFoldDB" id="A0A4Q6X628"/>
<dbReference type="RefSeq" id="WP_130163091.1">
    <property type="nucleotide sequence ID" value="NZ_SGIM01000017.1"/>
</dbReference>
<dbReference type="SUPFAM" id="SSF54423">
    <property type="entry name" value="DsbC/DsbG N-terminal domain-like"/>
    <property type="match status" value="1"/>
</dbReference>
<evidence type="ECO:0000256" key="3">
    <source>
        <dbReference type="ARBA" id="ARBA00022729"/>
    </source>
</evidence>
<evidence type="ECO:0000313" key="11">
    <source>
        <dbReference type="Proteomes" id="UP000292110"/>
    </source>
</evidence>
<dbReference type="GO" id="GO:0042597">
    <property type="term" value="C:periplasmic space"/>
    <property type="evidence" value="ECO:0007669"/>
    <property type="project" value="UniProtKB-SubCell"/>
</dbReference>
<keyword evidence="5" id="KW-1015">Disulfide bond</keyword>
<evidence type="ECO:0000256" key="6">
    <source>
        <dbReference type="ARBA" id="ARBA00023284"/>
    </source>
</evidence>
<organism evidence="10 11">
    <name type="scientific">Acinetobacter halotolerans</name>
    <dbReference type="NCBI Taxonomy" id="1752076"/>
    <lineage>
        <taxon>Bacteria</taxon>
        <taxon>Pseudomonadati</taxon>
        <taxon>Pseudomonadota</taxon>
        <taxon>Gammaproteobacteria</taxon>
        <taxon>Moraxellales</taxon>
        <taxon>Moraxellaceae</taxon>
        <taxon>Acinetobacter</taxon>
    </lineage>
</organism>
<dbReference type="PANTHER" id="PTHR35272:SF3">
    <property type="entry name" value="THIOL:DISULFIDE INTERCHANGE PROTEIN DSBC"/>
    <property type="match status" value="1"/>
</dbReference>
<comment type="subcellular location">
    <subcellularLocation>
        <location evidence="1 7">Periplasm</location>
    </subcellularLocation>
</comment>
<evidence type="ECO:0000259" key="9">
    <source>
        <dbReference type="Pfam" id="PF13098"/>
    </source>
</evidence>
<keyword evidence="4 7" id="KW-0574">Periplasm</keyword>
<dbReference type="Proteomes" id="UP000292110">
    <property type="component" value="Unassembled WGS sequence"/>
</dbReference>
<feature type="domain" description="Disulphide bond isomerase DsbC/G N-terminal" evidence="8">
    <location>
        <begin position="19"/>
        <end position="83"/>
    </location>
</feature>
<comment type="function">
    <text evidence="7">Required for disulfide bond formation in some periplasmic proteins. Acts by transferring its disulfide bond to other proteins and is reduced in the process.</text>
</comment>
<keyword evidence="11" id="KW-1185">Reference proteome</keyword>
<proteinExistence type="inferred from homology"/>
<dbReference type="Pfam" id="PF10411">
    <property type="entry name" value="DsbC_N"/>
    <property type="match status" value="1"/>
</dbReference>
<evidence type="ECO:0000313" key="10">
    <source>
        <dbReference type="EMBL" id="RZF49619.1"/>
    </source>
</evidence>
<evidence type="ECO:0000256" key="5">
    <source>
        <dbReference type="ARBA" id="ARBA00023157"/>
    </source>
</evidence>
<sequence length="232" mass="25956">MLKKIGIFSLLSCVSALSLANVETLKSNLNKNYPNIQVTNIQSTEMAGLYSASLDNQIIYLDDTAEHMFIGSMVRLKDQKNLTKDLVLKQNSIDWKQLPLQDAIKTVKGNGKRQLAIFSDPNCPYCKQLEAELDKLNDVTIYTFIYALKPQSISVSKQVWCEANPSYAWKNLLQKNVKPKAKTCANPIERNLELGRKLGVSGTPTLIFSNGLKMVGGRSAEDIQMIWKELGL</sequence>
<protein>
    <recommendedName>
        <fullName evidence="7">Thiol:disulfide interchange protein</fullName>
    </recommendedName>
</protein>
<reference evidence="10 11" key="1">
    <citation type="submission" date="2019-02" db="EMBL/GenBank/DDBJ databases">
        <title>The draft genome of Acinetobacter halotolerans strain JCM 31009.</title>
        <authorList>
            <person name="Qin J."/>
            <person name="Feng Y."/>
            <person name="Nemec A."/>
            <person name="Zong Z."/>
        </authorList>
    </citation>
    <scope>NUCLEOTIDE SEQUENCE [LARGE SCALE GENOMIC DNA]</scope>
    <source>
        <strain evidence="10 11">JCM 31009</strain>
    </source>
</reference>